<proteinExistence type="predicted"/>
<gene>
    <name evidence="2" type="ORF">AVL61_16725</name>
</gene>
<sequence length="151" mass="15612">MVSIAILGAVAVMVVALSLVYTRGMVARRIAPTAEAAGPVAAQLVVASIFTATAAVVAAMTLMLFTALDDSQPVWVTVGFPLGISAILIAGAVMARFFAGRLGEAIYTAFNGPARPEESPSMYAAAAGRWWWIYAVAAILPLTVLLIGLTS</sequence>
<evidence type="ECO:0000313" key="3">
    <source>
        <dbReference type="Proteomes" id="UP000053512"/>
    </source>
</evidence>
<dbReference type="EMBL" id="LQBK01000028">
    <property type="protein sequence ID" value="KUG56287.1"/>
    <property type="molecule type" value="Genomic_DNA"/>
</dbReference>
<reference evidence="3" key="1">
    <citation type="submission" date="2015-12" db="EMBL/GenBank/DDBJ databases">
        <authorList>
            <person name="Nair G.R."/>
            <person name="Kaur G."/>
            <person name="Mayilraj S."/>
        </authorList>
    </citation>
    <scope>NUCLEOTIDE SEQUENCE [LARGE SCALE GENOMIC DNA]</scope>
    <source>
        <strain evidence="3">CD08_4</strain>
    </source>
</reference>
<dbReference type="RefSeq" id="WP_058874593.1">
    <property type="nucleotide sequence ID" value="NZ_LQBK01000028.1"/>
</dbReference>
<protein>
    <submittedName>
        <fullName evidence="2">Uncharacterized protein</fullName>
    </submittedName>
</protein>
<dbReference type="Proteomes" id="UP000053512">
    <property type="component" value="Unassembled WGS sequence"/>
</dbReference>
<keyword evidence="1" id="KW-0812">Transmembrane</keyword>
<evidence type="ECO:0000313" key="2">
    <source>
        <dbReference type="EMBL" id="KUG56287.1"/>
    </source>
</evidence>
<accession>A0A0W8I9Q3</accession>
<feature type="transmembrane region" description="Helical" evidence="1">
    <location>
        <begin position="44"/>
        <end position="68"/>
    </location>
</feature>
<dbReference type="AlphaFoldDB" id="A0A0W8I9Q3"/>
<keyword evidence="1" id="KW-1133">Transmembrane helix</keyword>
<feature type="transmembrane region" description="Helical" evidence="1">
    <location>
        <begin position="74"/>
        <end position="99"/>
    </location>
</feature>
<feature type="transmembrane region" description="Helical" evidence="1">
    <location>
        <begin position="6"/>
        <end position="24"/>
    </location>
</feature>
<organism evidence="2 3">
    <name type="scientific">Kocuria rosea subsp. polaris</name>
    <dbReference type="NCBI Taxonomy" id="136273"/>
    <lineage>
        <taxon>Bacteria</taxon>
        <taxon>Bacillati</taxon>
        <taxon>Actinomycetota</taxon>
        <taxon>Actinomycetes</taxon>
        <taxon>Micrococcales</taxon>
        <taxon>Micrococcaceae</taxon>
        <taxon>Kocuria</taxon>
    </lineage>
</organism>
<evidence type="ECO:0000256" key="1">
    <source>
        <dbReference type="SAM" id="Phobius"/>
    </source>
</evidence>
<feature type="transmembrane region" description="Helical" evidence="1">
    <location>
        <begin position="131"/>
        <end position="149"/>
    </location>
</feature>
<name>A0A0W8I9Q3_KOCRO</name>
<comment type="caution">
    <text evidence="2">The sequence shown here is derived from an EMBL/GenBank/DDBJ whole genome shotgun (WGS) entry which is preliminary data.</text>
</comment>
<keyword evidence="1" id="KW-0472">Membrane</keyword>